<reference evidence="7 8" key="1">
    <citation type="submission" date="2016-11" db="EMBL/GenBank/DDBJ databases">
        <authorList>
            <person name="Jaros S."/>
            <person name="Januszkiewicz K."/>
            <person name="Wedrychowicz H."/>
        </authorList>
    </citation>
    <scope>NUCLEOTIDE SEQUENCE [LARGE SCALE GENOMIC DNA]</scope>
    <source>
        <strain evidence="7 8">DSM 100565</strain>
    </source>
</reference>
<dbReference type="Gene3D" id="1.10.490.10">
    <property type="entry name" value="Globins"/>
    <property type="match status" value="1"/>
</dbReference>
<dbReference type="GO" id="GO:0008941">
    <property type="term" value="F:nitric oxide dioxygenase NAD(P)H activity"/>
    <property type="evidence" value="ECO:0007669"/>
    <property type="project" value="TreeGrafter"/>
</dbReference>
<evidence type="ECO:0000256" key="1">
    <source>
        <dbReference type="ARBA" id="ARBA00022617"/>
    </source>
</evidence>
<evidence type="ECO:0000256" key="4">
    <source>
        <dbReference type="ARBA" id="ARBA00023004"/>
    </source>
</evidence>
<dbReference type="EMBL" id="FQYO01000003">
    <property type="protein sequence ID" value="SHI86984.1"/>
    <property type="molecule type" value="Genomic_DNA"/>
</dbReference>
<dbReference type="GO" id="GO:0019825">
    <property type="term" value="F:oxygen binding"/>
    <property type="evidence" value="ECO:0007669"/>
    <property type="project" value="InterPro"/>
</dbReference>
<keyword evidence="8" id="KW-1185">Reference proteome</keyword>
<evidence type="ECO:0000256" key="5">
    <source>
        <dbReference type="RuleBase" id="RU000356"/>
    </source>
</evidence>
<dbReference type="SUPFAM" id="SSF46458">
    <property type="entry name" value="Globin-like"/>
    <property type="match status" value="1"/>
</dbReference>
<name>A0A1M6ENH3_9RHOB</name>
<accession>A0A1M6ENH3</accession>
<dbReference type="PANTHER" id="PTHR43396:SF3">
    <property type="entry name" value="FLAVOHEMOPROTEIN"/>
    <property type="match status" value="1"/>
</dbReference>
<proteinExistence type="inferred from homology"/>
<dbReference type="GO" id="GO:0046872">
    <property type="term" value="F:metal ion binding"/>
    <property type="evidence" value="ECO:0007669"/>
    <property type="project" value="UniProtKB-KW"/>
</dbReference>
<evidence type="ECO:0000256" key="3">
    <source>
        <dbReference type="ARBA" id="ARBA00022723"/>
    </source>
</evidence>
<dbReference type="InterPro" id="IPR009050">
    <property type="entry name" value="Globin-like_sf"/>
</dbReference>
<gene>
    <name evidence="7" type="ORF">SAMN05444417_2088</name>
</gene>
<keyword evidence="3" id="KW-0479">Metal-binding</keyword>
<dbReference type="GO" id="GO:0005344">
    <property type="term" value="F:oxygen carrier activity"/>
    <property type="evidence" value="ECO:0007669"/>
    <property type="project" value="UniProtKB-KW"/>
</dbReference>
<dbReference type="GO" id="GO:0046210">
    <property type="term" value="P:nitric oxide catabolic process"/>
    <property type="evidence" value="ECO:0007669"/>
    <property type="project" value="TreeGrafter"/>
</dbReference>
<protein>
    <submittedName>
        <fullName evidence="7">Hemoglobin-like flavoprotein</fullName>
    </submittedName>
</protein>
<dbReference type="InterPro" id="IPR000971">
    <property type="entry name" value="Globin"/>
</dbReference>
<dbReference type="GO" id="GO:0020037">
    <property type="term" value="F:heme binding"/>
    <property type="evidence" value="ECO:0007669"/>
    <property type="project" value="InterPro"/>
</dbReference>
<feature type="domain" description="Globin" evidence="6">
    <location>
        <begin position="2"/>
        <end position="135"/>
    </location>
</feature>
<dbReference type="PROSITE" id="PS01033">
    <property type="entry name" value="GLOBIN"/>
    <property type="match status" value="1"/>
</dbReference>
<evidence type="ECO:0000313" key="7">
    <source>
        <dbReference type="EMBL" id="SHI86984.1"/>
    </source>
</evidence>
<dbReference type="GO" id="GO:0071949">
    <property type="term" value="F:FAD binding"/>
    <property type="evidence" value="ECO:0007669"/>
    <property type="project" value="TreeGrafter"/>
</dbReference>
<dbReference type="GO" id="GO:0071500">
    <property type="term" value="P:cellular response to nitrosative stress"/>
    <property type="evidence" value="ECO:0007669"/>
    <property type="project" value="TreeGrafter"/>
</dbReference>
<dbReference type="RefSeq" id="WP_073329593.1">
    <property type="nucleotide sequence ID" value="NZ_FQYO01000003.1"/>
</dbReference>
<keyword evidence="5" id="KW-0813">Transport</keyword>
<dbReference type="STRING" id="1447782.SAMN05444417_2088"/>
<dbReference type="InterPro" id="IPR012292">
    <property type="entry name" value="Globin/Proto"/>
</dbReference>
<keyword evidence="4" id="KW-0408">Iron</keyword>
<evidence type="ECO:0000259" key="6">
    <source>
        <dbReference type="PROSITE" id="PS01033"/>
    </source>
</evidence>
<comment type="similarity">
    <text evidence="5">Belongs to the globin family.</text>
</comment>
<dbReference type="PANTHER" id="PTHR43396">
    <property type="entry name" value="FLAVOHEMOPROTEIN"/>
    <property type="match status" value="1"/>
</dbReference>
<organism evidence="7 8">
    <name type="scientific">Wenxinia saemankumensis</name>
    <dbReference type="NCBI Taxonomy" id="1447782"/>
    <lineage>
        <taxon>Bacteria</taxon>
        <taxon>Pseudomonadati</taxon>
        <taxon>Pseudomonadota</taxon>
        <taxon>Alphaproteobacteria</taxon>
        <taxon>Rhodobacterales</taxon>
        <taxon>Roseobacteraceae</taxon>
        <taxon>Wenxinia</taxon>
    </lineage>
</organism>
<dbReference type="OrthoDB" id="3213438at2"/>
<evidence type="ECO:0000256" key="2">
    <source>
        <dbReference type="ARBA" id="ARBA00022621"/>
    </source>
</evidence>
<dbReference type="Proteomes" id="UP000184292">
    <property type="component" value="Unassembled WGS sequence"/>
</dbReference>
<dbReference type="AlphaFoldDB" id="A0A1M6ENH3"/>
<sequence length="151" mass="16453">MRIDDAEQTLIRVSFQRLKCRPEALSLDFYERLFAAAPHLRRLFGEDMLRQAHKLSALLVHVVETCDRLETLAGPLHDLGRFHAGKGVEGRHYAVVRAALLDALEDNVTGWTAAHAAAWGRVYDIAATAMLHGAASGGIEGTDPAPRSATA</sequence>
<keyword evidence="1 5" id="KW-0349">Heme</keyword>
<evidence type="ECO:0000313" key="8">
    <source>
        <dbReference type="Proteomes" id="UP000184292"/>
    </source>
</evidence>
<dbReference type="Pfam" id="PF00042">
    <property type="entry name" value="Globin"/>
    <property type="match status" value="1"/>
</dbReference>
<keyword evidence="2 5" id="KW-0561">Oxygen transport</keyword>